<protein>
    <submittedName>
        <fullName evidence="1">Uncharacterized protein</fullName>
    </submittedName>
</protein>
<proteinExistence type="predicted"/>
<name>A0A445MVE0_9BACT</name>
<sequence length="76" mass="8967">MISPFLERTPTAIRSTCFSITKKMYCFINLTVTAQTTNYIAKLDMACYTDQLKYGSRKTRFLWQFIYDFWVLLSGL</sequence>
<dbReference type="EMBL" id="OJIN01000101">
    <property type="protein sequence ID" value="SPD73477.1"/>
    <property type="molecule type" value="Genomic_DNA"/>
</dbReference>
<accession>A0A445MVE0</accession>
<dbReference type="AlphaFoldDB" id="A0A445MVE0"/>
<reference evidence="1" key="1">
    <citation type="submission" date="2018-01" db="EMBL/GenBank/DDBJ databases">
        <authorList>
            <person name="Regsiter A."/>
            <person name="William W."/>
        </authorList>
    </citation>
    <scope>NUCLEOTIDE SEQUENCE</scope>
    <source>
        <strain evidence="1">TRIP AH-1</strain>
    </source>
</reference>
<organism evidence="1">
    <name type="scientific">uncultured Desulfobacterium sp</name>
    <dbReference type="NCBI Taxonomy" id="201089"/>
    <lineage>
        <taxon>Bacteria</taxon>
        <taxon>Pseudomonadati</taxon>
        <taxon>Thermodesulfobacteriota</taxon>
        <taxon>Desulfobacteria</taxon>
        <taxon>Desulfobacterales</taxon>
        <taxon>Desulfobacteriaceae</taxon>
        <taxon>Desulfobacterium</taxon>
        <taxon>environmental samples</taxon>
    </lineage>
</organism>
<evidence type="ECO:0000313" key="1">
    <source>
        <dbReference type="EMBL" id="SPD73477.1"/>
    </source>
</evidence>
<gene>
    <name evidence="1" type="ORF">PITCH_A190053</name>
</gene>